<evidence type="ECO:0000313" key="3">
    <source>
        <dbReference type="EMBL" id="KAJ4967048.1"/>
    </source>
</evidence>
<accession>A0A9Q0QPG4</accession>
<feature type="compositionally biased region" description="Low complexity" evidence="2">
    <location>
        <begin position="122"/>
        <end position="131"/>
    </location>
</feature>
<proteinExistence type="predicted"/>
<sequence>MGAEYMTPPLDRNIVIRHVKQFENIESPLREERSDDFEKQLFCDQLVMHDPPVLSPEEIPNARLRKKKALTQVAPMLQQQGENVKEVQEKFPSSFKTKQKVQKRNLKNKGSSSFQQPERSTSDSLPDSSRSANDYRALRHKYLLLEEKSSGLGRELREVEDEVKALTDEKLALLDQLLVLEGLIDPLELQPRGAPL</sequence>
<dbReference type="PANTHER" id="PTHR37740:SF1">
    <property type="entry name" value="OS02G0193500 PROTEIN"/>
    <property type="match status" value="1"/>
</dbReference>
<comment type="caution">
    <text evidence="3">The sequence shown here is derived from an EMBL/GenBank/DDBJ whole genome shotgun (WGS) entry which is preliminary data.</text>
</comment>
<dbReference type="AlphaFoldDB" id="A0A9Q0QPG4"/>
<dbReference type="Proteomes" id="UP001141806">
    <property type="component" value="Unassembled WGS sequence"/>
</dbReference>
<name>A0A9Q0QPG4_9MAGN</name>
<evidence type="ECO:0000313" key="4">
    <source>
        <dbReference type="Proteomes" id="UP001141806"/>
    </source>
</evidence>
<dbReference type="EMBL" id="JAMYWD010000007">
    <property type="protein sequence ID" value="KAJ4967048.1"/>
    <property type="molecule type" value="Genomic_DNA"/>
</dbReference>
<feature type="region of interest" description="Disordered" evidence="2">
    <location>
        <begin position="92"/>
        <end position="132"/>
    </location>
</feature>
<protein>
    <submittedName>
        <fullName evidence="3">Uncharacterized protein</fullName>
    </submittedName>
</protein>
<reference evidence="3" key="1">
    <citation type="journal article" date="2023" name="Plant J.">
        <title>The genome of the king protea, Protea cynaroides.</title>
        <authorList>
            <person name="Chang J."/>
            <person name="Duong T.A."/>
            <person name="Schoeman C."/>
            <person name="Ma X."/>
            <person name="Roodt D."/>
            <person name="Barker N."/>
            <person name="Li Z."/>
            <person name="Van de Peer Y."/>
            <person name="Mizrachi E."/>
        </authorList>
    </citation>
    <scope>NUCLEOTIDE SEQUENCE</scope>
    <source>
        <tissue evidence="3">Young leaves</tissue>
    </source>
</reference>
<feature type="compositionally biased region" description="Polar residues" evidence="2">
    <location>
        <begin position="108"/>
        <end position="118"/>
    </location>
</feature>
<feature type="compositionally biased region" description="Basic residues" evidence="2">
    <location>
        <begin position="97"/>
        <end position="107"/>
    </location>
</feature>
<gene>
    <name evidence="3" type="ORF">NE237_018897</name>
</gene>
<keyword evidence="4" id="KW-1185">Reference proteome</keyword>
<evidence type="ECO:0000256" key="2">
    <source>
        <dbReference type="SAM" id="MobiDB-lite"/>
    </source>
</evidence>
<feature type="coiled-coil region" evidence="1">
    <location>
        <begin position="149"/>
        <end position="176"/>
    </location>
</feature>
<keyword evidence="1" id="KW-0175">Coiled coil</keyword>
<organism evidence="3 4">
    <name type="scientific">Protea cynaroides</name>
    <dbReference type="NCBI Taxonomy" id="273540"/>
    <lineage>
        <taxon>Eukaryota</taxon>
        <taxon>Viridiplantae</taxon>
        <taxon>Streptophyta</taxon>
        <taxon>Embryophyta</taxon>
        <taxon>Tracheophyta</taxon>
        <taxon>Spermatophyta</taxon>
        <taxon>Magnoliopsida</taxon>
        <taxon>Proteales</taxon>
        <taxon>Proteaceae</taxon>
        <taxon>Protea</taxon>
    </lineage>
</organism>
<evidence type="ECO:0000256" key="1">
    <source>
        <dbReference type="SAM" id="Coils"/>
    </source>
</evidence>
<dbReference type="PANTHER" id="PTHR37740">
    <property type="entry name" value="OS02G0193500 PROTEIN"/>
    <property type="match status" value="1"/>
</dbReference>
<dbReference type="OrthoDB" id="1742859at2759"/>